<dbReference type="SUPFAM" id="SSF55545">
    <property type="entry name" value="beta-N-acetylhexosaminidase-like domain"/>
    <property type="match status" value="1"/>
</dbReference>
<accession>A0A1X9YUA3</accession>
<dbReference type="Gene3D" id="2.60.120.1620">
    <property type="match status" value="1"/>
</dbReference>
<organism evidence="4 5">
    <name type="scientific">Pontibacter actiniarum</name>
    <dbReference type="NCBI Taxonomy" id="323450"/>
    <lineage>
        <taxon>Bacteria</taxon>
        <taxon>Pseudomonadati</taxon>
        <taxon>Bacteroidota</taxon>
        <taxon>Cytophagia</taxon>
        <taxon>Cytophagales</taxon>
        <taxon>Hymenobacteraceae</taxon>
        <taxon>Pontibacter</taxon>
    </lineage>
</organism>
<dbReference type="Gene3D" id="3.20.20.520">
    <property type="entry name" value="Glycosyl hydrolase family 115"/>
    <property type="match status" value="1"/>
</dbReference>
<name>A0A1X9YUA3_9BACT</name>
<dbReference type="STRING" id="709015.GCA_000472485_02829"/>
<gene>
    <name evidence="4" type="ORF">CA264_13940</name>
</gene>
<dbReference type="InterPro" id="IPR029018">
    <property type="entry name" value="Hex-like_dom2"/>
</dbReference>
<dbReference type="GO" id="GO:0016787">
    <property type="term" value="F:hydrolase activity"/>
    <property type="evidence" value="ECO:0007669"/>
    <property type="project" value="UniProtKB-KW"/>
</dbReference>
<dbReference type="InterPro" id="IPR042301">
    <property type="entry name" value="GH115_sf"/>
</dbReference>
<evidence type="ECO:0000256" key="1">
    <source>
        <dbReference type="ARBA" id="ARBA00022801"/>
    </source>
</evidence>
<reference evidence="5" key="1">
    <citation type="submission" date="2017-05" db="EMBL/GenBank/DDBJ databases">
        <authorList>
            <person name="Ray J."/>
            <person name="Price M."/>
            <person name="Deutschbauer A."/>
        </authorList>
    </citation>
    <scope>NUCLEOTIDE SEQUENCE [LARGE SCALE GENOMIC DNA]</scope>
    <source>
        <strain evidence="5">DSM 19842</strain>
    </source>
</reference>
<sequence length="985" mass="110601">MKYSLLATTCKTQKRARRLPWAKHVYALLLVFGFVLMPQLTQAAANGDTYISSTNSKGSFALAASGKAAPLYVSSEDFAGVVRAAKDLQADVNRVTKVQPNLTIDKKAPKAKQVVLIGTLGKSPVIDKLVKSKKLDVSGIAGKWETYLVQVVDKPMRGVDQALVIAGSDKRGTIFGIYDVSAQIGVSPWYYWADVPVKQQQNLYVTPGRHTDGEPKVKYRGIFINDEAPALAGWATEKFGGFNSKFYANVFELVLRLKGNYLWPAMWGRAFYDDDPKNPELANEYGVVIGTSHHEPLSRAHDEWRRFGTGKWNYQTNKENLQKFWRDGIARMGKNESIVTIGMRGDGDEPMSEDSNIALLEQIVDDQRKIIADVTGKPASETPQIWALYKEVQDYYDKGMRVPDDVTLLLADDNWGNLRKLPKAGAKQHAGGFGVYYHFDYVGGPRNYKWINTNPLPRIWEQMHLAYEHNANKIWIVNVGDIKPMEFPTSFFLDYAWNPEKWPAERLDEYTKQWAAQQFPQQYATEIAELLAKYGKYNSRRKPELLSPETYSLTNYREAESVVAEYLQLAEKAEQLYKKMPQDYKDAYFQLVLHPVKASANLNALYLAVAKNRLYAKQGRAAANSYATKAKELFDVDQELSRIYNEDIANGKWSHMMDQTHISYTYWQQPDKDVLPEVKEITLPAGSEMGVAIEGSENWWPNAKGEAVLPELTPFGQQSYYIEIFNRGQKPFTYTVQTGAEWLQVDQKQGAVNDQQRLFVSVNWKQAPKGKQRVPVTITGPNGKRVVVQAVVNNPANLTADNVKGFVESNGYVAMNAENFSRTIEAGDAQWKVIPDLGRTASAVAPFPVTAKSKKPGSDSPRLEYDMYLLNSGEVNVKLLVSPTLNYNESDGLRYAVAIDDAAPQIVNIHKDNTTQSWDEWVGNNIIVTQSKHKVEKPGQHVLKVWMVDPGVVLQKIVVETDGAKPSYLGPPESGRPETATSAVK</sequence>
<dbReference type="Pfam" id="PF15979">
    <property type="entry name" value="Glyco_hydro_115"/>
    <property type="match status" value="1"/>
</dbReference>
<dbReference type="EMBL" id="CP021235">
    <property type="protein sequence ID" value="ARS36448.1"/>
    <property type="molecule type" value="Genomic_DNA"/>
</dbReference>
<dbReference type="Pfam" id="PF17829">
    <property type="entry name" value="GH115_C"/>
    <property type="match status" value="1"/>
</dbReference>
<dbReference type="Proteomes" id="UP000266292">
    <property type="component" value="Chromosome"/>
</dbReference>
<dbReference type="KEGG" id="pact:CA264_13940"/>
<dbReference type="Gene3D" id="3.30.379.10">
    <property type="entry name" value="Chitobiase/beta-hexosaminidase domain 2-like"/>
    <property type="match status" value="1"/>
</dbReference>
<protein>
    <submittedName>
        <fullName evidence="4">Glycosyl hydrolase</fullName>
    </submittedName>
</protein>
<dbReference type="InterPro" id="IPR031924">
    <property type="entry name" value="GH115"/>
</dbReference>
<keyword evidence="1 4" id="KW-0378">Hydrolase</keyword>
<evidence type="ECO:0000259" key="3">
    <source>
        <dbReference type="Pfam" id="PF17829"/>
    </source>
</evidence>
<keyword evidence="5" id="KW-1185">Reference proteome</keyword>
<proteinExistence type="predicted"/>
<dbReference type="PANTHER" id="PTHR37842">
    <property type="match status" value="1"/>
</dbReference>
<dbReference type="InterPro" id="IPR041437">
    <property type="entry name" value="GH115_C"/>
</dbReference>
<dbReference type="RefSeq" id="WP_025608012.1">
    <property type="nucleotide sequence ID" value="NZ_CP021235.1"/>
</dbReference>
<dbReference type="AlphaFoldDB" id="A0A1X9YUA3"/>
<feature type="region of interest" description="Disordered" evidence="2">
    <location>
        <begin position="965"/>
        <end position="985"/>
    </location>
</feature>
<evidence type="ECO:0000256" key="2">
    <source>
        <dbReference type="SAM" id="MobiDB-lite"/>
    </source>
</evidence>
<evidence type="ECO:0000313" key="5">
    <source>
        <dbReference type="Proteomes" id="UP000266292"/>
    </source>
</evidence>
<dbReference type="PANTHER" id="PTHR37842:SF2">
    <property type="entry name" value="GYLCOSYL HYDROLASE 115 C-TERMINAL DOMAIN-CONTAINING PROTEIN"/>
    <property type="match status" value="1"/>
</dbReference>
<evidence type="ECO:0000313" key="4">
    <source>
        <dbReference type="EMBL" id="ARS36448.1"/>
    </source>
</evidence>
<dbReference type="GO" id="GO:0005975">
    <property type="term" value="P:carbohydrate metabolic process"/>
    <property type="evidence" value="ECO:0007669"/>
    <property type="project" value="UniProtKB-ARBA"/>
</dbReference>
<feature type="domain" description="Gylcosyl hydrolase 115 C-terminal" evidence="3">
    <location>
        <begin position="805"/>
        <end position="973"/>
    </location>
</feature>
<dbReference type="Gene3D" id="1.20.58.2150">
    <property type="match status" value="1"/>
</dbReference>